<dbReference type="PROSITE" id="PS50850">
    <property type="entry name" value="MFS"/>
    <property type="match status" value="1"/>
</dbReference>
<feature type="compositionally biased region" description="Basic and acidic residues" evidence="7">
    <location>
        <begin position="514"/>
        <end position="526"/>
    </location>
</feature>
<evidence type="ECO:0000256" key="1">
    <source>
        <dbReference type="ARBA" id="ARBA00004141"/>
    </source>
</evidence>
<feature type="transmembrane region" description="Helical" evidence="8">
    <location>
        <begin position="163"/>
        <end position="183"/>
    </location>
</feature>
<dbReference type="NCBIfam" id="TIGR00879">
    <property type="entry name" value="SP"/>
    <property type="match status" value="1"/>
</dbReference>
<accession>A0A3M6VYT9</accession>
<comment type="subcellular location">
    <subcellularLocation>
        <location evidence="1">Membrane</location>
        <topology evidence="1">Multi-pass membrane protein</topology>
    </subcellularLocation>
</comment>
<dbReference type="InterPro" id="IPR005829">
    <property type="entry name" value="Sugar_transporter_CS"/>
</dbReference>
<dbReference type="InterPro" id="IPR036259">
    <property type="entry name" value="MFS_trans_sf"/>
</dbReference>
<comment type="similarity">
    <text evidence="2">Belongs to the major facilitator superfamily. Sugar transporter (TC 2.A.1.1) family.</text>
</comment>
<evidence type="ECO:0000313" key="11">
    <source>
        <dbReference type="Proteomes" id="UP000281245"/>
    </source>
</evidence>
<name>A0A3M6VYT9_HORWE</name>
<dbReference type="Gene3D" id="1.25.40.10">
    <property type="entry name" value="Tetratricopeptide repeat domain"/>
    <property type="match status" value="1"/>
</dbReference>
<dbReference type="AlphaFoldDB" id="A0A3M6VYT9"/>
<dbReference type="PRINTS" id="PR00171">
    <property type="entry name" value="SUGRTRNSPORT"/>
</dbReference>
<feature type="transmembrane region" description="Helical" evidence="8">
    <location>
        <begin position="390"/>
        <end position="416"/>
    </location>
</feature>
<dbReference type="InterPro" id="IPR050360">
    <property type="entry name" value="MFS_Sugar_Transporters"/>
</dbReference>
<feature type="transmembrane region" description="Helical" evidence="8">
    <location>
        <begin position="103"/>
        <end position="122"/>
    </location>
</feature>
<comment type="caution">
    <text evidence="10">The sequence shown here is derived from an EMBL/GenBank/DDBJ whole genome shotgun (WGS) entry which is preliminary data.</text>
</comment>
<dbReference type="EMBL" id="QWIJ01002772">
    <property type="protein sequence ID" value="RMX71434.1"/>
    <property type="molecule type" value="Genomic_DNA"/>
</dbReference>
<evidence type="ECO:0000256" key="7">
    <source>
        <dbReference type="SAM" id="MobiDB-lite"/>
    </source>
</evidence>
<proteinExistence type="inferred from homology"/>
<feature type="region of interest" description="Disordered" evidence="7">
    <location>
        <begin position="507"/>
        <end position="526"/>
    </location>
</feature>
<feature type="domain" description="Major facilitator superfamily (MFS) profile" evidence="9">
    <location>
        <begin position="28"/>
        <end position="485"/>
    </location>
</feature>
<dbReference type="Proteomes" id="UP000281245">
    <property type="component" value="Unassembled WGS sequence"/>
</dbReference>
<evidence type="ECO:0000256" key="4">
    <source>
        <dbReference type="ARBA" id="ARBA00022692"/>
    </source>
</evidence>
<dbReference type="FunFam" id="1.20.1250.20:FF:000026">
    <property type="entry name" value="MFS quinate transporter QutD"/>
    <property type="match status" value="1"/>
</dbReference>
<keyword evidence="5 8" id="KW-1133">Transmembrane helix</keyword>
<evidence type="ECO:0000256" key="8">
    <source>
        <dbReference type="SAM" id="Phobius"/>
    </source>
</evidence>
<keyword evidence="6 8" id="KW-0472">Membrane</keyword>
<feature type="non-terminal residue" evidence="10">
    <location>
        <position position="949"/>
    </location>
</feature>
<organism evidence="10 11">
    <name type="scientific">Hortaea werneckii</name>
    <name type="common">Black yeast</name>
    <name type="synonym">Cladosporium werneckii</name>
    <dbReference type="NCBI Taxonomy" id="91943"/>
    <lineage>
        <taxon>Eukaryota</taxon>
        <taxon>Fungi</taxon>
        <taxon>Dikarya</taxon>
        <taxon>Ascomycota</taxon>
        <taxon>Pezizomycotina</taxon>
        <taxon>Dothideomycetes</taxon>
        <taxon>Dothideomycetidae</taxon>
        <taxon>Mycosphaerellales</taxon>
        <taxon>Teratosphaeriaceae</taxon>
        <taxon>Hortaea</taxon>
    </lineage>
</organism>
<dbReference type="OrthoDB" id="508119at2759"/>
<reference evidence="10 11" key="1">
    <citation type="journal article" date="2018" name="BMC Genomics">
        <title>Genomic evidence for intraspecific hybridization in a clonal and extremely halotolerant yeast.</title>
        <authorList>
            <person name="Gostincar C."/>
            <person name="Stajich J.E."/>
            <person name="Zupancic J."/>
            <person name="Zalar P."/>
            <person name="Gunde-Cimerman N."/>
        </authorList>
    </citation>
    <scope>NUCLEOTIDE SEQUENCE [LARGE SCALE GENOMIC DNA]</scope>
    <source>
        <strain evidence="10 11">EXF-6656</strain>
    </source>
</reference>
<dbReference type="Gene3D" id="1.20.1250.20">
    <property type="entry name" value="MFS general substrate transporter like domains"/>
    <property type="match status" value="1"/>
</dbReference>
<dbReference type="PROSITE" id="PS00216">
    <property type="entry name" value="SUGAR_TRANSPORT_1"/>
    <property type="match status" value="2"/>
</dbReference>
<dbReference type="InterPro" id="IPR003663">
    <property type="entry name" value="Sugar/inositol_transpt"/>
</dbReference>
<dbReference type="GO" id="GO:0005351">
    <property type="term" value="F:carbohydrate:proton symporter activity"/>
    <property type="evidence" value="ECO:0007669"/>
    <property type="project" value="TreeGrafter"/>
</dbReference>
<dbReference type="PROSITE" id="PS00217">
    <property type="entry name" value="SUGAR_TRANSPORT_2"/>
    <property type="match status" value="1"/>
</dbReference>
<feature type="transmembrane region" description="Helical" evidence="8">
    <location>
        <begin position="128"/>
        <end position="151"/>
    </location>
</feature>
<evidence type="ECO:0000256" key="6">
    <source>
        <dbReference type="ARBA" id="ARBA00023136"/>
    </source>
</evidence>
<evidence type="ECO:0000259" key="9">
    <source>
        <dbReference type="PROSITE" id="PS50850"/>
    </source>
</evidence>
<dbReference type="GO" id="GO:0016020">
    <property type="term" value="C:membrane"/>
    <property type="evidence" value="ECO:0007669"/>
    <property type="project" value="UniProtKB-SubCell"/>
</dbReference>
<sequence length="949" mass="105133">MGLLTLLVHNDAIKTDPKEIYGWRVYAVACAACFGAMLFGVETGIIGGVLTMEPFREDYGLIGEKGDVEKANLEANIVTTLQCGCFVGALAASQVADKLGRKIGLICAAVLAIVGTVMQLAASGHIGAIYAGRFIAGLGVGCASMVVPLYVSENAPRAIRGGLTGIYQLFIVSGIMLAFWINYGCVLHVAGKARYLVPLAMQGIPAIFMLIGLFFCNESPRWLAKQDRWEEASRVLAAVRNLPESHPYVLEEMGEIKEALDHERRLIGNAGFMDLQREMWTIPGNRKRALLSIGLMICQQMTGTNAINYYAPQIFESLGITGNTTGLLATGVYGIMKTAMCACFLLFAADSLGRRRSLLWTSVAMALSMLYVGLYVRIEPPKEGISVPPAGYVALVCIYLFAGFFQWGWGPVCWIYVSEIPAARLRGLNVAFAAATQWLFNLVIARAVPNMLVTMGEGGYGTFILFACFCFAMGIFTWFFVPETKGLALERMDELFGVTELTKHMDDEASVEGRNSKDGKSTHIEETSGSAQSIAQTYQMCQKQQECVKLIQELHRQLIAKEKLKNSKFSFDLTSCSSASLVFLAGLEYNIRTDTSLTFSEILSDIIAENVYFEQFRRVMKQRSGLDKIVMAAAPLRYFLIRRNRKDMAQSLEEQIVQLFIQRDTADLKLLSQDSPRIFILGILDHLGARKTVNFVRAVILASNKSLASLIDNNKFAEAYDVANIAFIYAQYHKGYHGPKAISRGFELASYLDGRGENRCPDENLRKKLLQLSNSIIKEILKICQEQKINMAQVQLGELNQLIGLLGEQGDYETLESLLSTLWNTRDAQRSWPSQVLLNLGRRLICSRYLAGHPIKAIRLCEDIAYNLRRVHGARHPVTLETYALLAQLYTSAAQQYQKSAEKDKSSASIATDYFKKAIFVHEDVLRWLVGGSSEGAEEDDDDEDTAAT</sequence>
<feature type="transmembrane region" description="Helical" evidence="8">
    <location>
        <begin position="289"/>
        <end position="311"/>
    </location>
</feature>
<evidence type="ECO:0000256" key="2">
    <source>
        <dbReference type="ARBA" id="ARBA00010992"/>
    </source>
</evidence>
<dbReference type="PANTHER" id="PTHR48022:SF21">
    <property type="entry name" value="QUINATE TRANSPORTER, PUTATIVE (AFU_ORTHOLOGUE AFUA_6G06960)-RELATED"/>
    <property type="match status" value="1"/>
</dbReference>
<keyword evidence="4 8" id="KW-0812">Transmembrane</keyword>
<feature type="transmembrane region" description="Helical" evidence="8">
    <location>
        <begin position="25"/>
        <end position="50"/>
    </location>
</feature>
<dbReference type="SUPFAM" id="SSF103473">
    <property type="entry name" value="MFS general substrate transporter"/>
    <property type="match status" value="1"/>
</dbReference>
<feature type="transmembrane region" description="Helical" evidence="8">
    <location>
        <begin position="331"/>
        <end position="349"/>
    </location>
</feature>
<protein>
    <recommendedName>
        <fullName evidence="9">Major facilitator superfamily (MFS) profile domain-containing protein</fullName>
    </recommendedName>
</protein>
<feature type="transmembrane region" description="Helical" evidence="8">
    <location>
        <begin position="460"/>
        <end position="481"/>
    </location>
</feature>
<dbReference type="PANTHER" id="PTHR48022">
    <property type="entry name" value="PLASTIDIC GLUCOSE TRANSPORTER 4"/>
    <property type="match status" value="1"/>
</dbReference>
<evidence type="ECO:0000256" key="5">
    <source>
        <dbReference type="ARBA" id="ARBA00022989"/>
    </source>
</evidence>
<dbReference type="VEuPathDB" id="FungiDB:BTJ68_15130"/>
<dbReference type="InterPro" id="IPR011990">
    <property type="entry name" value="TPR-like_helical_dom_sf"/>
</dbReference>
<dbReference type="InterPro" id="IPR020846">
    <property type="entry name" value="MFS_dom"/>
</dbReference>
<feature type="transmembrane region" description="Helical" evidence="8">
    <location>
        <begin position="358"/>
        <end position="378"/>
    </location>
</feature>
<evidence type="ECO:0000313" key="10">
    <source>
        <dbReference type="EMBL" id="RMX71434.1"/>
    </source>
</evidence>
<keyword evidence="3" id="KW-0813">Transport</keyword>
<dbReference type="InterPro" id="IPR005828">
    <property type="entry name" value="MFS_sugar_transport-like"/>
</dbReference>
<feature type="transmembrane region" description="Helical" evidence="8">
    <location>
        <begin position="428"/>
        <end position="448"/>
    </location>
</feature>
<gene>
    <name evidence="10" type="ORF">D0869_15639</name>
</gene>
<evidence type="ECO:0000256" key="3">
    <source>
        <dbReference type="ARBA" id="ARBA00022448"/>
    </source>
</evidence>
<dbReference type="Pfam" id="PF00083">
    <property type="entry name" value="Sugar_tr"/>
    <property type="match status" value="1"/>
</dbReference>
<feature type="transmembrane region" description="Helical" evidence="8">
    <location>
        <begin position="195"/>
        <end position="216"/>
    </location>
</feature>